<reference evidence="2" key="1">
    <citation type="submission" date="2023-05" db="EMBL/GenBank/DDBJ databases">
        <authorList>
            <person name="Stuckert A."/>
        </authorList>
    </citation>
    <scope>NUCLEOTIDE SEQUENCE</scope>
</reference>
<name>A0ABN9CJ52_9NEOB</name>
<evidence type="ECO:0000313" key="2">
    <source>
        <dbReference type="EMBL" id="CAI9560174.1"/>
    </source>
</evidence>
<evidence type="ECO:0000313" key="3">
    <source>
        <dbReference type="Proteomes" id="UP001162483"/>
    </source>
</evidence>
<dbReference type="Proteomes" id="UP001162483">
    <property type="component" value="Unassembled WGS sequence"/>
</dbReference>
<gene>
    <name evidence="2" type="ORF">SPARVUS_LOCUS5194497</name>
</gene>
<protein>
    <submittedName>
        <fullName evidence="2">Uncharacterized protein</fullName>
    </submittedName>
</protein>
<comment type="caution">
    <text evidence="2">The sequence shown here is derived from an EMBL/GenBank/DDBJ whole genome shotgun (WGS) entry which is preliminary data.</text>
</comment>
<proteinExistence type="predicted"/>
<dbReference type="EMBL" id="CATNWA010010611">
    <property type="protein sequence ID" value="CAI9560174.1"/>
    <property type="molecule type" value="Genomic_DNA"/>
</dbReference>
<evidence type="ECO:0000256" key="1">
    <source>
        <dbReference type="SAM" id="MobiDB-lite"/>
    </source>
</evidence>
<keyword evidence="3" id="KW-1185">Reference proteome</keyword>
<organism evidence="2 3">
    <name type="scientific">Staurois parvus</name>
    <dbReference type="NCBI Taxonomy" id="386267"/>
    <lineage>
        <taxon>Eukaryota</taxon>
        <taxon>Metazoa</taxon>
        <taxon>Chordata</taxon>
        <taxon>Craniata</taxon>
        <taxon>Vertebrata</taxon>
        <taxon>Euteleostomi</taxon>
        <taxon>Amphibia</taxon>
        <taxon>Batrachia</taxon>
        <taxon>Anura</taxon>
        <taxon>Neobatrachia</taxon>
        <taxon>Ranoidea</taxon>
        <taxon>Ranidae</taxon>
        <taxon>Staurois</taxon>
    </lineage>
</organism>
<accession>A0ABN9CJ52</accession>
<feature type="region of interest" description="Disordered" evidence="1">
    <location>
        <begin position="25"/>
        <end position="46"/>
    </location>
</feature>
<sequence length="133" mass="15368">MTERIIHLALEIICLVTGERFPPAKSGDHVTIKVSPSPSLTPEKNKGQKILEVTKKIIKLLTGEVDPSVRRRKFLQMDPSVRRRKFLQMDPSVRRRKLLQMDPSVRRRKLLQMDPSLRRRMEENVSTDGSKAV</sequence>